<evidence type="ECO:0000313" key="2">
    <source>
        <dbReference type="EMBL" id="SAL51690.1"/>
    </source>
</evidence>
<dbReference type="PRINTS" id="PR00412">
    <property type="entry name" value="EPOXHYDRLASE"/>
</dbReference>
<keyword evidence="3" id="KW-1185">Reference proteome</keyword>
<protein>
    <submittedName>
        <fullName evidence="2">Alpha/beta hydrolase fold protein</fullName>
    </submittedName>
</protein>
<keyword evidence="2" id="KW-0378">Hydrolase</keyword>
<dbReference type="SUPFAM" id="SSF53474">
    <property type="entry name" value="alpha/beta-Hydrolases"/>
    <property type="match status" value="1"/>
</dbReference>
<dbReference type="InterPro" id="IPR000639">
    <property type="entry name" value="Epox_hydrolase-like"/>
</dbReference>
<dbReference type="Pfam" id="PF12697">
    <property type="entry name" value="Abhydrolase_6"/>
    <property type="match status" value="1"/>
</dbReference>
<dbReference type="RefSeq" id="WP_159680277.1">
    <property type="nucleotide sequence ID" value="NZ_FCNY02000010.1"/>
</dbReference>
<dbReference type="InterPro" id="IPR029058">
    <property type="entry name" value="AB_hydrolase_fold"/>
</dbReference>
<organism evidence="2 3">
    <name type="scientific">Caballeronia cordobensis</name>
    <name type="common">Burkholderia cordobensis</name>
    <dbReference type="NCBI Taxonomy" id="1353886"/>
    <lineage>
        <taxon>Bacteria</taxon>
        <taxon>Pseudomonadati</taxon>
        <taxon>Pseudomonadota</taxon>
        <taxon>Betaproteobacteria</taxon>
        <taxon>Burkholderiales</taxon>
        <taxon>Burkholderiaceae</taxon>
        <taxon>Caballeronia</taxon>
    </lineage>
</organism>
<dbReference type="PRINTS" id="PR00111">
    <property type="entry name" value="ABHYDROLASE"/>
</dbReference>
<dbReference type="EMBL" id="FCNY02000010">
    <property type="protein sequence ID" value="SAL51690.1"/>
    <property type="molecule type" value="Genomic_DNA"/>
</dbReference>
<evidence type="ECO:0000259" key="1">
    <source>
        <dbReference type="Pfam" id="PF12697"/>
    </source>
</evidence>
<evidence type="ECO:0000313" key="3">
    <source>
        <dbReference type="Proteomes" id="UP000054740"/>
    </source>
</evidence>
<dbReference type="GO" id="GO:0016787">
    <property type="term" value="F:hydrolase activity"/>
    <property type="evidence" value="ECO:0007669"/>
    <property type="project" value="UniProtKB-KW"/>
</dbReference>
<dbReference type="PANTHER" id="PTHR46438">
    <property type="entry name" value="ALPHA/BETA-HYDROLASES SUPERFAMILY PROTEIN"/>
    <property type="match status" value="1"/>
</dbReference>
<accession>A0A158I6P2</accession>
<dbReference type="Gene3D" id="3.40.50.1820">
    <property type="entry name" value="alpha/beta hydrolase"/>
    <property type="match status" value="1"/>
</dbReference>
<dbReference type="AlphaFoldDB" id="A0A158I6P2"/>
<sequence>MSPMQSAQSRFETVNGLKTHYLEGGKGPALVLLHSGEFGACGALSWEWNFDRLAEHFRVIAPDWLGFGQSEKVFFFEDMWNARVNHMSAFLRQIGVERAHFMGNSMGGTVLVNVAASDDKRWPIDRMILVSGGGHVPENDDRKVLTDYDGSEEAMHRMVDVLIKRPSLRNDLGYIKRRHALSIEKGAWECVAAARFKAPVRAARPLVDKHPDYSRIDIPTLIVAGHQDTLREPGYARQLQKQIGGSELLMLDGGHCPQIDVPDVFNERVLTFLLS</sequence>
<name>A0A158I6P2_CABCO</name>
<dbReference type="PANTHER" id="PTHR46438:SF11">
    <property type="entry name" value="LIPASE-RELATED"/>
    <property type="match status" value="1"/>
</dbReference>
<gene>
    <name evidence="2" type="ORF">AWB70_04232</name>
</gene>
<dbReference type="InterPro" id="IPR000073">
    <property type="entry name" value="AB_hydrolase_1"/>
</dbReference>
<proteinExistence type="predicted"/>
<reference evidence="3" key="1">
    <citation type="submission" date="2016-01" db="EMBL/GenBank/DDBJ databases">
        <authorList>
            <person name="Peeters C."/>
        </authorList>
    </citation>
    <scope>NUCLEOTIDE SEQUENCE [LARGE SCALE GENOMIC DNA]</scope>
</reference>
<feature type="domain" description="AB hydrolase-1" evidence="1">
    <location>
        <begin position="30"/>
        <end position="267"/>
    </location>
</feature>
<dbReference type="Proteomes" id="UP000054740">
    <property type="component" value="Unassembled WGS sequence"/>
</dbReference>